<dbReference type="PROSITE" id="PS50895">
    <property type="entry name" value="SURF1"/>
    <property type="match status" value="1"/>
</dbReference>
<dbReference type="EMBL" id="BAABBQ010000001">
    <property type="protein sequence ID" value="GAA4021427.1"/>
    <property type="molecule type" value="Genomic_DNA"/>
</dbReference>
<evidence type="ECO:0000313" key="8">
    <source>
        <dbReference type="Proteomes" id="UP001500235"/>
    </source>
</evidence>
<evidence type="ECO:0000313" key="7">
    <source>
        <dbReference type="EMBL" id="GAA4021427.1"/>
    </source>
</evidence>
<accession>A0ABP7T5K8</accession>
<dbReference type="CDD" id="cd06662">
    <property type="entry name" value="SURF1"/>
    <property type="match status" value="1"/>
</dbReference>
<keyword evidence="5 6" id="KW-0472">Membrane</keyword>
<comment type="subcellular location">
    <subcellularLocation>
        <location evidence="6">Cell membrane</location>
        <topology evidence="6">Multi-pass membrane protein</topology>
    </subcellularLocation>
    <subcellularLocation>
        <location evidence="1">Membrane</location>
    </subcellularLocation>
</comment>
<keyword evidence="8" id="KW-1185">Reference proteome</keyword>
<evidence type="ECO:0000256" key="5">
    <source>
        <dbReference type="ARBA" id="ARBA00023136"/>
    </source>
</evidence>
<keyword evidence="6" id="KW-1003">Cell membrane</keyword>
<keyword evidence="4 6" id="KW-1133">Transmembrane helix</keyword>
<evidence type="ECO:0000256" key="1">
    <source>
        <dbReference type="ARBA" id="ARBA00004370"/>
    </source>
</evidence>
<evidence type="ECO:0000256" key="4">
    <source>
        <dbReference type="ARBA" id="ARBA00022989"/>
    </source>
</evidence>
<proteinExistence type="inferred from homology"/>
<feature type="transmembrane region" description="Helical" evidence="6">
    <location>
        <begin position="210"/>
        <end position="231"/>
    </location>
</feature>
<dbReference type="Proteomes" id="UP001500235">
    <property type="component" value="Unassembled WGS sequence"/>
</dbReference>
<evidence type="ECO:0000256" key="2">
    <source>
        <dbReference type="ARBA" id="ARBA00007165"/>
    </source>
</evidence>
<protein>
    <recommendedName>
        <fullName evidence="6">SURF1-like protein</fullName>
    </recommendedName>
</protein>
<sequence>MSRRAPKRLLLLALCAFFALLFAGLGIWQVERLRWKLDLIARVEQRVSAAAVAPPGSASWSSLEPEAIEYRRVSLRGTFDHPRETLVEALTEQGPGYWVVTPFRTDAGTYLVNRGFVPPDRRWPGSRAAGQVAGPVTIVGLVRLSEPEGRFLRTNQPEADRWFSRDVAAIATRRGLGPVAPFFIDADRTANPGGFPIGGLTVVSFRNAHLIYALTWFALALLSLFGLALTARSTHNRG</sequence>
<gene>
    <name evidence="7" type="ORF">GCM10022280_22490</name>
</gene>
<dbReference type="RefSeq" id="WP_344707483.1">
    <property type="nucleotide sequence ID" value="NZ_BAABBQ010000001.1"/>
</dbReference>
<dbReference type="InterPro" id="IPR002994">
    <property type="entry name" value="Surf1/Shy1"/>
</dbReference>
<dbReference type="PANTHER" id="PTHR23427">
    <property type="entry name" value="SURFEIT LOCUS PROTEIN"/>
    <property type="match status" value="1"/>
</dbReference>
<keyword evidence="3 6" id="KW-0812">Transmembrane</keyword>
<reference evidence="8" key="1">
    <citation type="journal article" date="2019" name="Int. J. Syst. Evol. Microbiol.">
        <title>The Global Catalogue of Microorganisms (GCM) 10K type strain sequencing project: providing services to taxonomists for standard genome sequencing and annotation.</title>
        <authorList>
            <consortium name="The Broad Institute Genomics Platform"/>
            <consortium name="The Broad Institute Genome Sequencing Center for Infectious Disease"/>
            <person name="Wu L."/>
            <person name="Ma J."/>
        </authorList>
    </citation>
    <scope>NUCLEOTIDE SEQUENCE [LARGE SCALE GENOMIC DNA]</scope>
    <source>
        <strain evidence="8">JCM 17563</strain>
    </source>
</reference>
<evidence type="ECO:0000256" key="6">
    <source>
        <dbReference type="RuleBase" id="RU363076"/>
    </source>
</evidence>
<comment type="caution">
    <text evidence="6">Lacks conserved residue(s) required for the propagation of feature annotation.</text>
</comment>
<name>A0ABP7T5K8_9SPHN</name>
<dbReference type="Pfam" id="PF02104">
    <property type="entry name" value="SURF1"/>
    <property type="match status" value="1"/>
</dbReference>
<comment type="caution">
    <text evidence="7">The sequence shown here is derived from an EMBL/GenBank/DDBJ whole genome shotgun (WGS) entry which is preliminary data.</text>
</comment>
<evidence type="ECO:0000256" key="3">
    <source>
        <dbReference type="ARBA" id="ARBA00022692"/>
    </source>
</evidence>
<dbReference type="InterPro" id="IPR045214">
    <property type="entry name" value="Surf1/Surf4"/>
</dbReference>
<dbReference type="PANTHER" id="PTHR23427:SF2">
    <property type="entry name" value="SURFEIT LOCUS PROTEIN 1"/>
    <property type="match status" value="1"/>
</dbReference>
<organism evidence="7 8">
    <name type="scientific">Sphingomonas swuensis</name>
    <dbReference type="NCBI Taxonomy" id="977800"/>
    <lineage>
        <taxon>Bacteria</taxon>
        <taxon>Pseudomonadati</taxon>
        <taxon>Pseudomonadota</taxon>
        <taxon>Alphaproteobacteria</taxon>
        <taxon>Sphingomonadales</taxon>
        <taxon>Sphingomonadaceae</taxon>
        <taxon>Sphingomonas</taxon>
    </lineage>
</organism>
<comment type="similarity">
    <text evidence="2 6">Belongs to the SURF1 family.</text>
</comment>